<keyword evidence="1" id="KW-0812">Transmembrane</keyword>
<organism evidence="2 3">
    <name type="scientific">Nonomuraea glycinis</name>
    <dbReference type="NCBI Taxonomy" id="2047744"/>
    <lineage>
        <taxon>Bacteria</taxon>
        <taxon>Bacillati</taxon>
        <taxon>Actinomycetota</taxon>
        <taxon>Actinomycetes</taxon>
        <taxon>Streptosporangiales</taxon>
        <taxon>Streptosporangiaceae</taxon>
        <taxon>Nonomuraea</taxon>
    </lineage>
</organism>
<gene>
    <name evidence="2" type="ORF">GCM10012278_57870</name>
</gene>
<evidence type="ECO:0000256" key="1">
    <source>
        <dbReference type="SAM" id="Phobius"/>
    </source>
</evidence>
<name>A0A918AC84_9ACTN</name>
<dbReference type="RefSeq" id="WP_189141881.1">
    <property type="nucleotide sequence ID" value="NZ_BMNK01000011.1"/>
</dbReference>
<accession>A0A918AC84</accession>
<reference evidence="2" key="1">
    <citation type="journal article" date="2014" name="Int. J. Syst. Evol. Microbiol.">
        <title>Complete genome sequence of Corynebacterium casei LMG S-19264T (=DSM 44701T), isolated from a smear-ripened cheese.</title>
        <authorList>
            <consortium name="US DOE Joint Genome Institute (JGI-PGF)"/>
            <person name="Walter F."/>
            <person name="Albersmeier A."/>
            <person name="Kalinowski J."/>
            <person name="Ruckert C."/>
        </authorList>
    </citation>
    <scope>NUCLEOTIDE SEQUENCE</scope>
    <source>
        <strain evidence="2">CGMCC 4.7430</strain>
    </source>
</reference>
<sequence length="178" mass="19553">MRRFTEGFYGYAVALFVCLGAAGLFLLVTPQSSGEHIPKLNYSITVANFSRTVPYQVWAPSKDPAGWVPNSNKIATGEGGAQVLHLGYATAKREHAVIIQSDEKPAGGFANRMANSDKVVGTEQINGRAWERRFREDKNQRTLVLPLPDVTVVVTGTADWPELTEIVTVLQQRPKPTD</sequence>
<proteinExistence type="predicted"/>
<dbReference type="AlphaFoldDB" id="A0A918AC84"/>
<feature type="transmembrane region" description="Helical" evidence="1">
    <location>
        <begin position="7"/>
        <end position="28"/>
    </location>
</feature>
<dbReference type="InterPro" id="IPR025339">
    <property type="entry name" value="DUF4245"/>
</dbReference>
<dbReference type="Proteomes" id="UP000660745">
    <property type="component" value="Unassembled WGS sequence"/>
</dbReference>
<protein>
    <recommendedName>
        <fullName evidence="4">DUF4245 domain-containing protein</fullName>
    </recommendedName>
</protein>
<dbReference type="EMBL" id="BMNK01000011">
    <property type="protein sequence ID" value="GGP11974.1"/>
    <property type="molecule type" value="Genomic_DNA"/>
</dbReference>
<dbReference type="Pfam" id="PF14030">
    <property type="entry name" value="DUF4245"/>
    <property type="match status" value="1"/>
</dbReference>
<keyword evidence="1" id="KW-0472">Membrane</keyword>
<keyword evidence="1" id="KW-1133">Transmembrane helix</keyword>
<reference evidence="2" key="2">
    <citation type="submission" date="2020-09" db="EMBL/GenBank/DDBJ databases">
        <authorList>
            <person name="Sun Q."/>
            <person name="Zhou Y."/>
        </authorList>
    </citation>
    <scope>NUCLEOTIDE SEQUENCE</scope>
    <source>
        <strain evidence="2">CGMCC 4.7430</strain>
    </source>
</reference>
<evidence type="ECO:0000313" key="2">
    <source>
        <dbReference type="EMBL" id="GGP11974.1"/>
    </source>
</evidence>
<evidence type="ECO:0000313" key="3">
    <source>
        <dbReference type="Proteomes" id="UP000660745"/>
    </source>
</evidence>
<keyword evidence="3" id="KW-1185">Reference proteome</keyword>
<comment type="caution">
    <text evidence="2">The sequence shown here is derived from an EMBL/GenBank/DDBJ whole genome shotgun (WGS) entry which is preliminary data.</text>
</comment>
<evidence type="ECO:0008006" key="4">
    <source>
        <dbReference type="Google" id="ProtNLM"/>
    </source>
</evidence>